<gene>
    <name evidence="3" type="ORF">METZ01_LOCUS27457</name>
</gene>
<dbReference type="Gene3D" id="3.40.50.300">
    <property type="entry name" value="P-loop containing nucleotide triphosphate hydrolases"/>
    <property type="match status" value="1"/>
</dbReference>
<dbReference type="InterPro" id="IPR036365">
    <property type="entry name" value="PGBD-like_sf"/>
</dbReference>
<dbReference type="SUPFAM" id="SSF52540">
    <property type="entry name" value="P-loop containing nucleoside triphosphate hydrolases"/>
    <property type="match status" value="1"/>
</dbReference>
<dbReference type="Gene3D" id="1.10.101.10">
    <property type="entry name" value="PGBD-like superfamily/PGBD"/>
    <property type="match status" value="1"/>
</dbReference>
<dbReference type="PANTHER" id="PTHR35894:SF1">
    <property type="entry name" value="PHOSPHORIBULOKINASE _ URIDINE KINASE FAMILY"/>
    <property type="match status" value="1"/>
</dbReference>
<dbReference type="Pfam" id="PF13401">
    <property type="entry name" value="AAA_22"/>
    <property type="match status" value="1"/>
</dbReference>
<feature type="domain" description="AAA+ ATPase" evidence="2">
    <location>
        <begin position="42"/>
        <end position="197"/>
    </location>
</feature>
<protein>
    <recommendedName>
        <fullName evidence="2">AAA+ ATPase domain-containing protein</fullName>
    </recommendedName>
</protein>
<proteinExistence type="predicted"/>
<dbReference type="InterPro" id="IPR049945">
    <property type="entry name" value="AAA_22"/>
</dbReference>
<evidence type="ECO:0000256" key="1">
    <source>
        <dbReference type="SAM" id="MobiDB-lite"/>
    </source>
</evidence>
<dbReference type="InterPro" id="IPR002477">
    <property type="entry name" value="Peptidoglycan-bd-like"/>
</dbReference>
<evidence type="ECO:0000313" key="3">
    <source>
        <dbReference type="EMBL" id="SUZ74603.1"/>
    </source>
</evidence>
<dbReference type="PANTHER" id="PTHR35894">
    <property type="entry name" value="GENERAL SECRETION PATHWAY PROTEIN A-RELATED"/>
    <property type="match status" value="1"/>
</dbReference>
<dbReference type="AlphaFoldDB" id="A0A381QAD2"/>
<evidence type="ECO:0000259" key="2">
    <source>
        <dbReference type="SMART" id="SM00382"/>
    </source>
</evidence>
<accession>A0A381QAD2</accession>
<dbReference type="Pfam" id="PF01471">
    <property type="entry name" value="PG_binding_1"/>
    <property type="match status" value="1"/>
</dbReference>
<dbReference type="EMBL" id="UINC01001216">
    <property type="protein sequence ID" value="SUZ74603.1"/>
    <property type="molecule type" value="Genomic_DNA"/>
</dbReference>
<name>A0A381QAD2_9ZZZZ</name>
<reference evidence="3" key="1">
    <citation type="submission" date="2018-05" db="EMBL/GenBank/DDBJ databases">
        <authorList>
            <person name="Lanie J.A."/>
            <person name="Ng W.-L."/>
            <person name="Kazmierczak K.M."/>
            <person name="Andrzejewski T.M."/>
            <person name="Davidsen T.M."/>
            <person name="Wayne K.J."/>
            <person name="Tettelin H."/>
            <person name="Glass J.I."/>
            <person name="Rusch D."/>
            <person name="Podicherti R."/>
            <person name="Tsui H.-C.T."/>
            <person name="Winkler M.E."/>
        </authorList>
    </citation>
    <scope>NUCLEOTIDE SEQUENCE</scope>
</reference>
<organism evidence="3">
    <name type="scientific">marine metagenome</name>
    <dbReference type="NCBI Taxonomy" id="408172"/>
    <lineage>
        <taxon>unclassified sequences</taxon>
        <taxon>metagenomes</taxon>
        <taxon>ecological metagenomes</taxon>
    </lineage>
</organism>
<dbReference type="SUPFAM" id="SSF47090">
    <property type="entry name" value="PGBD-like"/>
    <property type="match status" value="1"/>
</dbReference>
<dbReference type="GO" id="GO:0016887">
    <property type="term" value="F:ATP hydrolysis activity"/>
    <property type="evidence" value="ECO:0007669"/>
    <property type="project" value="InterPro"/>
</dbReference>
<dbReference type="InterPro" id="IPR052026">
    <property type="entry name" value="ExeA_AAA_ATPase_DNA-bind"/>
</dbReference>
<feature type="region of interest" description="Disordered" evidence="1">
    <location>
        <begin position="317"/>
        <end position="345"/>
    </location>
</feature>
<dbReference type="SMART" id="SM00382">
    <property type="entry name" value="AAA"/>
    <property type="match status" value="1"/>
</dbReference>
<dbReference type="InterPro" id="IPR036366">
    <property type="entry name" value="PGBDSf"/>
</dbReference>
<dbReference type="InterPro" id="IPR003593">
    <property type="entry name" value="AAA+_ATPase"/>
</dbReference>
<dbReference type="Gene3D" id="3.90.70.10">
    <property type="entry name" value="Cysteine proteinases"/>
    <property type="match status" value="1"/>
</dbReference>
<dbReference type="InterPro" id="IPR027417">
    <property type="entry name" value="P-loop_NTPase"/>
</dbReference>
<dbReference type="CDD" id="cd00009">
    <property type="entry name" value="AAA"/>
    <property type="match status" value="1"/>
</dbReference>
<sequence length="579" mass="65057">MYLEHFGLNQKPFSIAPDPSFIYLSEKHREALAHLMYGLESDGGFVLITGEVGTGKTTLLRNLIAQVPKNQDVAFILNPRLTVRELLESLCDELGIDYPIESTLSIKQYIDRLNRHLLQTHSLNRSTVMIIDEAQNLSPAVLEQIRLLTNLETNERKLLRIILIGQPELGKTLDRHELRQLAQRITARYHLEALDRDDIHAYVAHRMRICGVSVEVFTRSARRLIYRQTQGIPRLINVLCDRCLLGAYVGGTHRVNRRIVARAAKEAFPTRPFRRWPLATAISLAIAVFVGLALFPSNPWSLLFSTSSESVEEVAVRPAEPETVEPNTNTSESDAEARVASTEKTNLPTYASEVSPVTDFAGESDPTESFQPDYAISSLSGLSSTMDRGFRAAFDGVYLAWGIANDSPELPCADNTQKILRCLRGYGDLGELKQLNRPAILELWDDSPDPFFAALLSNSDPNYTIEIEGNVYVVNALTIQQHWFGNYTVLWRAPPGFNRAIQLGHTGPQVEWLRGRLESLSRLAPTDRDRAFFDRNLEDALKRFQRSQQLRPDGIAGPHSLIQLHSTADVLVAKLRSVR</sequence>